<comment type="similarity">
    <text evidence="2">Belongs to the peptidase C19 family.</text>
</comment>
<dbReference type="InterPro" id="IPR050185">
    <property type="entry name" value="Ub_carboxyl-term_hydrolase"/>
</dbReference>
<dbReference type="PROSITE" id="PS00973">
    <property type="entry name" value="USP_2"/>
    <property type="match status" value="1"/>
</dbReference>
<dbReference type="PROSITE" id="PS50235">
    <property type="entry name" value="USP_3"/>
    <property type="match status" value="1"/>
</dbReference>
<keyword evidence="5" id="KW-1185">Reference proteome</keyword>
<dbReference type="GeneID" id="105366696"/>
<proteinExistence type="inferred from homology"/>
<dbReference type="Pfam" id="PF00443">
    <property type="entry name" value="UCH"/>
    <property type="match status" value="1"/>
</dbReference>
<dbReference type="FunFam" id="3.90.70.10:FF:000046">
    <property type="entry name" value="ubiquitin carboxyl-terminal hydrolase 31"/>
    <property type="match status" value="1"/>
</dbReference>
<dbReference type="Gene3D" id="3.90.70.10">
    <property type="entry name" value="Cysteine proteinases"/>
    <property type="match status" value="2"/>
</dbReference>
<feature type="region of interest" description="Disordered" evidence="3">
    <location>
        <begin position="81"/>
        <end position="121"/>
    </location>
</feature>
<evidence type="ECO:0000313" key="6">
    <source>
        <dbReference type="RefSeq" id="XP_011503527.1"/>
    </source>
</evidence>
<dbReference type="CDD" id="cd02674">
    <property type="entry name" value="Peptidase_C19R"/>
    <property type="match status" value="1"/>
</dbReference>
<dbReference type="PANTHER" id="PTHR21646">
    <property type="entry name" value="UBIQUITIN CARBOXYL-TERMINAL HYDROLASE"/>
    <property type="match status" value="1"/>
</dbReference>
<protein>
    <recommendedName>
        <fullName evidence="2">Ubiquitin carboxyl-terminal hydrolase</fullName>
        <ecNumber evidence="2">3.4.19.12</ecNumber>
    </recommendedName>
</protein>
<evidence type="ECO:0000256" key="1">
    <source>
        <dbReference type="ARBA" id="ARBA00000707"/>
    </source>
</evidence>
<organism evidence="5 6">
    <name type="scientific">Ceratosolen solmsi marchali</name>
    <dbReference type="NCBI Taxonomy" id="326594"/>
    <lineage>
        <taxon>Eukaryota</taxon>
        <taxon>Metazoa</taxon>
        <taxon>Ecdysozoa</taxon>
        <taxon>Arthropoda</taxon>
        <taxon>Hexapoda</taxon>
        <taxon>Insecta</taxon>
        <taxon>Pterygota</taxon>
        <taxon>Neoptera</taxon>
        <taxon>Endopterygota</taxon>
        <taxon>Hymenoptera</taxon>
        <taxon>Apocrita</taxon>
        <taxon>Proctotrupomorpha</taxon>
        <taxon>Chalcidoidea</taxon>
        <taxon>Agaonidae</taxon>
        <taxon>Agaoninae</taxon>
        <taxon>Ceratosolen</taxon>
    </lineage>
</organism>
<feature type="domain" description="USP" evidence="4">
    <location>
        <begin position="181"/>
        <end position="789"/>
    </location>
</feature>
<dbReference type="SUPFAM" id="SSF54001">
    <property type="entry name" value="Cysteine proteinases"/>
    <property type="match status" value="1"/>
</dbReference>
<keyword evidence="2" id="KW-0833">Ubl conjugation pathway</keyword>
<evidence type="ECO:0000256" key="3">
    <source>
        <dbReference type="SAM" id="MobiDB-lite"/>
    </source>
</evidence>
<evidence type="ECO:0000256" key="2">
    <source>
        <dbReference type="RuleBase" id="RU366025"/>
    </source>
</evidence>
<dbReference type="InterPro" id="IPR028889">
    <property type="entry name" value="USP"/>
</dbReference>
<accession>A0AAJ6YSL8</accession>
<name>A0AAJ6YSL8_9HYME</name>
<dbReference type="GO" id="GO:0004843">
    <property type="term" value="F:cysteine-type deubiquitinase activity"/>
    <property type="evidence" value="ECO:0007669"/>
    <property type="project" value="UniProtKB-UniRule"/>
</dbReference>
<dbReference type="AlphaFoldDB" id="A0AAJ6YSL8"/>
<sequence length="953" mass="107653">MNPTTLIDNTVINDNLVHVVAGVSVMKSVSEGELGVEEVKPVTDVGTKPNATFSLEVNSCTKTGRSNLKRTFTLPRMLQISKRRSKHQEERELIKDSIMQSNDHPSKDQSRLSSGTKKVSHNHSWKSFGRLIKKMVQSVASVGNQNYKMANGDGFDSSMGDIRVLPSILAHIPPGRVPGVIGLRNHGNTCFMNAVLQCLSHTDTLAKYFVLDEYKADLVEKNKLNSKKYGTKGEITEQLALLLKAIWSCQYDPEMSTAFKSIVDKYGSQYRGNLQHDAQEFLLWLLDKVHEDLNQATNKKYKIIKNSFNRPDIVAAETLANHERCNNSFVHEVFRAHFRSSLTCPRCQKQSNTFDPFLCVSVPVPQRHRQINLFVNVLYTSQQPRQVRIGVSVNQSGNVKELREILASDTGIDDNHMLLIEIHDEGFHRTFSDCQPLSAISENDPLYCIELPQLKEPTEQAYILLVWINILVRGEMRERFGSPSTMQISRETSYEDLQKLLLKEMHATLTDDVLTASQSPGLFNIRVADPAATPAQDEHPCIDPCIEHPLYTEQIEQALAICAEDSGPQHVKLILEWDETNKCNIIQDDSDQLEEHASVKQLKNNCESGGTVTLEECFDLYTRAETLGVEDAWHCPNCNRKQEVVKKLGLWSLPAILVIHLKRFRQQSKQRSTSKLTMLVDFPLYGFDMTPHLAHNGVQTTHQVSTRGGLSLSRLKKPRPNIPKYDENEYDLYAICNHHGQDLQGGHYTAFCRNPYDTQWYCFDDTRVEAVNDTNLVTNAAYILFYQKRGQANNSSTGNSSAASTSSASSSLDHWVSQMPPFYFNNKNSNLSHIDSSLVEIDGNKKSQSQETLCQEKMIEEKNLNNFNRGCKNFSTLQPMKRNTTTEFDKRALTSPSMGGIQYEDINSLFYITSPEPLRKSPVITLSPHTAPILLQNSIMNHQDTPVIHESTL</sequence>
<dbReference type="GO" id="GO:0006508">
    <property type="term" value="P:proteolysis"/>
    <property type="evidence" value="ECO:0007669"/>
    <property type="project" value="UniProtKB-KW"/>
</dbReference>
<keyword evidence="2" id="KW-0645">Protease</keyword>
<keyword evidence="2" id="KW-0378">Hydrolase</keyword>
<dbReference type="KEGG" id="csol:105366696"/>
<dbReference type="PANTHER" id="PTHR21646:SF14">
    <property type="entry name" value="FI05488P"/>
    <property type="match status" value="1"/>
</dbReference>
<evidence type="ECO:0000259" key="4">
    <source>
        <dbReference type="PROSITE" id="PS50235"/>
    </source>
</evidence>
<keyword evidence="2" id="KW-0788">Thiol protease</keyword>
<dbReference type="RefSeq" id="XP_011503527.1">
    <property type="nucleotide sequence ID" value="XM_011505225.1"/>
</dbReference>
<dbReference type="GO" id="GO:0016579">
    <property type="term" value="P:protein deubiquitination"/>
    <property type="evidence" value="ECO:0007669"/>
    <property type="project" value="InterPro"/>
</dbReference>
<dbReference type="EC" id="3.4.19.12" evidence="2"/>
<dbReference type="Proteomes" id="UP000695007">
    <property type="component" value="Unplaced"/>
</dbReference>
<comment type="catalytic activity">
    <reaction evidence="1 2">
        <text>Thiol-dependent hydrolysis of ester, thioester, amide, peptide and isopeptide bonds formed by the C-terminal Gly of ubiquitin (a 76-residue protein attached to proteins as an intracellular targeting signal).</text>
        <dbReference type="EC" id="3.4.19.12"/>
    </reaction>
</comment>
<dbReference type="InterPro" id="IPR001394">
    <property type="entry name" value="Peptidase_C19_UCH"/>
</dbReference>
<gene>
    <name evidence="6" type="primary">LOC105366696</name>
</gene>
<reference evidence="6" key="1">
    <citation type="submission" date="2025-08" db="UniProtKB">
        <authorList>
            <consortium name="RefSeq"/>
        </authorList>
    </citation>
    <scope>IDENTIFICATION</scope>
</reference>
<evidence type="ECO:0000313" key="5">
    <source>
        <dbReference type="Proteomes" id="UP000695007"/>
    </source>
</evidence>
<dbReference type="InterPro" id="IPR018200">
    <property type="entry name" value="USP_CS"/>
</dbReference>
<dbReference type="PROSITE" id="PS00972">
    <property type="entry name" value="USP_1"/>
    <property type="match status" value="1"/>
</dbReference>
<dbReference type="InterPro" id="IPR038765">
    <property type="entry name" value="Papain-like_cys_pep_sf"/>
</dbReference>